<reference evidence="1 2" key="1">
    <citation type="journal article" date="2010" name="Stand. Genomic Sci.">
        <title>Complete genome sequence of Haliangium ochraceum type strain (SMP-2).</title>
        <authorList>
            <consortium name="US DOE Joint Genome Institute (JGI-PGF)"/>
            <person name="Ivanova N."/>
            <person name="Daum C."/>
            <person name="Lang E."/>
            <person name="Abt B."/>
            <person name="Kopitz M."/>
            <person name="Saunders E."/>
            <person name="Lapidus A."/>
            <person name="Lucas S."/>
            <person name="Glavina Del Rio T."/>
            <person name="Nolan M."/>
            <person name="Tice H."/>
            <person name="Copeland A."/>
            <person name="Cheng J.F."/>
            <person name="Chen F."/>
            <person name="Bruce D."/>
            <person name="Goodwin L."/>
            <person name="Pitluck S."/>
            <person name="Mavromatis K."/>
            <person name="Pati A."/>
            <person name="Mikhailova N."/>
            <person name="Chen A."/>
            <person name="Palaniappan K."/>
            <person name="Land M."/>
            <person name="Hauser L."/>
            <person name="Chang Y.J."/>
            <person name="Jeffries C.D."/>
            <person name="Detter J.C."/>
            <person name="Brettin T."/>
            <person name="Rohde M."/>
            <person name="Goker M."/>
            <person name="Bristow J."/>
            <person name="Markowitz V."/>
            <person name="Eisen J.A."/>
            <person name="Hugenholtz P."/>
            <person name="Kyrpides N.C."/>
            <person name="Klenk H.P."/>
        </authorList>
    </citation>
    <scope>NUCLEOTIDE SEQUENCE [LARGE SCALE GENOMIC DNA]</scope>
    <source>
        <strain evidence="2">DSM 14365 / CIP 107738 / JCM 11303 / AJ 13395 / SMP-2</strain>
    </source>
</reference>
<dbReference type="AlphaFoldDB" id="D0LN01"/>
<dbReference type="Proteomes" id="UP000001880">
    <property type="component" value="Chromosome"/>
</dbReference>
<dbReference type="KEGG" id="hoh:Hoch_0751"/>
<accession>D0LN01</accession>
<sequence length="227" mass="24627">MINRDILRIIVFNLLMVTVAPISSWATSPVPECERDDDCGDGFVCAGPDWGDCIPEDDVCLKSDTCGADRVCSIRHSSCPPEGDRCAEEITGYCVDLPTFCYADAECGEDELCWVTFAVECTEGDVVCEQAGFATCVDWGALCGPSYPIQCSAQSECLDGRCVAIGFEEQARSIVVDADKEARLRPLWATPPGETGGCSANTQAPGAPLAVLLIFGWWYRRRTVRTQ</sequence>
<protein>
    <submittedName>
        <fullName evidence="1">Uncharacterized protein</fullName>
    </submittedName>
</protein>
<dbReference type="EMBL" id="CP001804">
    <property type="protein sequence ID" value="ACY13372.1"/>
    <property type="molecule type" value="Genomic_DNA"/>
</dbReference>
<dbReference type="HOGENOM" id="CLU_1218397_0_0_7"/>
<keyword evidence="2" id="KW-1185">Reference proteome</keyword>
<proteinExistence type="predicted"/>
<evidence type="ECO:0000313" key="1">
    <source>
        <dbReference type="EMBL" id="ACY13372.1"/>
    </source>
</evidence>
<evidence type="ECO:0000313" key="2">
    <source>
        <dbReference type="Proteomes" id="UP000001880"/>
    </source>
</evidence>
<name>D0LN01_HALO1</name>
<organism evidence="1 2">
    <name type="scientific">Haliangium ochraceum (strain DSM 14365 / JCM 11303 / SMP-2)</name>
    <dbReference type="NCBI Taxonomy" id="502025"/>
    <lineage>
        <taxon>Bacteria</taxon>
        <taxon>Pseudomonadati</taxon>
        <taxon>Myxococcota</taxon>
        <taxon>Polyangia</taxon>
        <taxon>Haliangiales</taxon>
        <taxon>Kofleriaceae</taxon>
        <taxon>Haliangium</taxon>
    </lineage>
</organism>
<gene>
    <name evidence="1" type="ordered locus">Hoch_0751</name>
</gene>